<reference evidence="1" key="1">
    <citation type="submission" date="2014-09" db="EMBL/GenBank/DDBJ databases">
        <authorList>
            <person name="Magalhaes I.L.F."/>
            <person name="Oliveira U."/>
            <person name="Santos F.R."/>
            <person name="Vidigal T.H.D.A."/>
            <person name="Brescovit A.D."/>
            <person name="Santos A.J."/>
        </authorList>
    </citation>
    <scope>NUCLEOTIDE SEQUENCE</scope>
    <source>
        <tissue evidence="1">Shoot tissue taken approximately 20 cm above the soil surface</tissue>
    </source>
</reference>
<organism evidence="1">
    <name type="scientific">Arundo donax</name>
    <name type="common">Giant reed</name>
    <name type="synonym">Donax arundinaceus</name>
    <dbReference type="NCBI Taxonomy" id="35708"/>
    <lineage>
        <taxon>Eukaryota</taxon>
        <taxon>Viridiplantae</taxon>
        <taxon>Streptophyta</taxon>
        <taxon>Embryophyta</taxon>
        <taxon>Tracheophyta</taxon>
        <taxon>Spermatophyta</taxon>
        <taxon>Magnoliopsida</taxon>
        <taxon>Liliopsida</taxon>
        <taxon>Poales</taxon>
        <taxon>Poaceae</taxon>
        <taxon>PACMAD clade</taxon>
        <taxon>Arundinoideae</taxon>
        <taxon>Arundineae</taxon>
        <taxon>Arundo</taxon>
    </lineage>
</organism>
<proteinExistence type="predicted"/>
<reference evidence="1" key="2">
    <citation type="journal article" date="2015" name="Data Brief">
        <title>Shoot transcriptome of the giant reed, Arundo donax.</title>
        <authorList>
            <person name="Barrero R.A."/>
            <person name="Guerrero F.D."/>
            <person name="Moolhuijzen P."/>
            <person name="Goolsby J.A."/>
            <person name="Tidwell J."/>
            <person name="Bellgard S.E."/>
            <person name="Bellgard M.I."/>
        </authorList>
    </citation>
    <scope>NUCLEOTIDE SEQUENCE</scope>
    <source>
        <tissue evidence="1">Shoot tissue taken approximately 20 cm above the soil surface</tissue>
    </source>
</reference>
<sequence>MTFTHSNQNRPSTNIHYYHHTHKCPIHNIKIYILTYLSPNPKDILQSD</sequence>
<dbReference type="AlphaFoldDB" id="A0A0A8Z4E6"/>
<evidence type="ECO:0000313" key="1">
    <source>
        <dbReference type="EMBL" id="JAD31600.1"/>
    </source>
</evidence>
<protein>
    <submittedName>
        <fullName evidence="1">Uncharacterized protein</fullName>
    </submittedName>
</protein>
<dbReference type="EMBL" id="GBRH01266295">
    <property type="protein sequence ID" value="JAD31600.1"/>
    <property type="molecule type" value="Transcribed_RNA"/>
</dbReference>
<name>A0A0A8Z4E6_ARUDO</name>
<accession>A0A0A8Z4E6</accession>